<protein>
    <recommendedName>
        <fullName evidence="2">Methyl-CpG-binding domain-containing protein</fullName>
    </recommendedName>
</protein>
<dbReference type="Proteomes" id="UP000001811">
    <property type="component" value="Unplaced"/>
</dbReference>
<dbReference type="AlphaFoldDB" id="A0A5F9C6H2"/>
<evidence type="ECO:0000259" key="2">
    <source>
        <dbReference type="Pfam" id="PF16564"/>
    </source>
</evidence>
<dbReference type="InterPro" id="IPR032343">
    <property type="entry name" value="MBD2/MBD3_p55-bd"/>
</dbReference>
<dbReference type="GeneTree" id="ENSGT00950000183005"/>
<dbReference type="STRING" id="9986.ENSOCUP00000028654"/>
<sequence length="230" mass="26170">MTKTSQRKPRDYMSQCKSRPGLGTSIPLRMSSYLFKRPVTRVSAHPGNEIRYHQREESLDKPQQVCWQKRVQGLQAYSSEGGWPPVCIRSHQNGLVSCPSAGDHRGDSRARARDLMLPCILLSFPHVVFSLGPSPHFTSICLSPLSLLPPPFFLPSPLCLPPQSFLYQYVSSVCLCIYHLSISHLSSLMMYHFCFIHLLPVRICGHHHLSFIYSFSINLSSVYRVFVKHL</sequence>
<evidence type="ECO:0000313" key="3">
    <source>
        <dbReference type="Ensembl" id="ENSOCUP00000028654.1"/>
    </source>
</evidence>
<feature type="domain" description="Methyl-CpG-binding" evidence="2">
    <location>
        <begin position="6"/>
        <end position="76"/>
    </location>
</feature>
<accession>A0A5F9C6H2</accession>
<reference evidence="3" key="2">
    <citation type="submission" date="2025-08" db="UniProtKB">
        <authorList>
            <consortium name="Ensembl"/>
        </authorList>
    </citation>
    <scope>IDENTIFICATION</scope>
    <source>
        <strain evidence="3">Thorbecke</strain>
    </source>
</reference>
<dbReference type="Bgee" id="ENSOCUG00000039180">
    <property type="expression patterns" value="Expressed in testis and 10 other cell types or tissues"/>
</dbReference>
<keyword evidence="4" id="KW-1185">Reference proteome</keyword>
<name>A0A5F9C6H2_RABIT</name>
<dbReference type="Pfam" id="PF16564">
    <property type="entry name" value="MBDa"/>
    <property type="match status" value="1"/>
</dbReference>
<reference evidence="3" key="3">
    <citation type="submission" date="2025-09" db="UniProtKB">
        <authorList>
            <consortium name="Ensembl"/>
        </authorList>
    </citation>
    <scope>IDENTIFICATION</scope>
    <source>
        <strain evidence="3">Thorbecke</strain>
    </source>
</reference>
<proteinExistence type="predicted"/>
<dbReference type="InParanoid" id="A0A5F9C6H2"/>
<organism evidence="3 4">
    <name type="scientific">Oryctolagus cuniculus</name>
    <name type="common">Rabbit</name>
    <dbReference type="NCBI Taxonomy" id="9986"/>
    <lineage>
        <taxon>Eukaryota</taxon>
        <taxon>Metazoa</taxon>
        <taxon>Chordata</taxon>
        <taxon>Craniata</taxon>
        <taxon>Vertebrata</taxon>
        <taxon>Euteleostomi</taxon>
        <taxon>Mammalia</taxon>
        <taxon>Eutheria</taxon>
        <taxon>Euarchontoglires</taxon>
        <taxon>Glires</taxon>
        <taxon>Lagomorpha</taxon>
        <taxon>Leporidae</taxon>
        <taxon>Oryctolagus</taxon>
    </lineage>
</organism>
<feature type="region of interest" description="Disordered" evidence="1">
    <location>
        <begin position="1"/>
        <end position="22"/>
    </location>
</feature>
<reference evidence="3 4" key="1">
    <citation type="journal article" date="2011" name="Nature">
        <title>A high-resolution map of human evolutionary constraint using 29 mammals.</title>
        <authorList>
            <person name="Lindblad-Toh K."/>
            <person name="Garber M."/>
            <person name="Zuk O."/>
            <person name="Lin M.F."/>
            <person name="Parker B.J."/>
            <person name="Washietl S."/>
            <person name="Kheradpour P."/>
            <person name="Ernst J."/>
            <person name="Jordan G."/>
            <person name="Mauceli E."/>
            <person name="Ward L.D."/>
            <person name="Lowe C.B."/>
            <person name="Holloway A.K."/>
            <person name="Clamp M."/>
            <person name="Gnerre S."/>
            <person name="Alfoldi J."/>
            <person name="Beal K."/>
            <person name="Chang J."/>
            <person name="Clawson H."/>
            <person name="Cuff J."/>
            <person name="Di Palma F."/>
            <person name="Fitzgerald S."/>
            <person name="Flicek P."/>
            <person name="Guttman M."/>
            <person name="Hubisz M.J."/>
            <person name="Jaffe D.B."/>
            <person name="Jungreis I."/>
            <person name="Kent W.J."/>
            <person name="Kostka D."/>
            <person name="Lara M."/>
            <person name="Martins A.L."/>
            <person name="Massingham T."/>
            <person name="Moltke I."/>
            <person name="Raney B.J."/>
            <person name="Rasmussen M.D."/>
            <person name="Robinson J."/>
            <person name="Stark A."/>
            <person name="Vilella A.J."/>
            <person name="Wen J."/>
            <person name="Xie X."/>
            <person name="Zody M.C."/>
            <person name="Baldwin J."/>
            <person name="Bloom T."/>
            <person name="Chin C.W."/>
            <person name="Heiman D."/>
            <person name="Nicol R."/>
            <person name="Nusbaum C."/>
            <person name="Young S."/>
            <person name="Wilkinson J."/>
            <person name="Worley K.C."/>
            <person name="Kovar C.L."/>
            <person name="Muzny D.M."/>
            <person name="Gibbs R.A."/>
            <person name="Cree A."/>
            <person name="Dihn H.H."/>
            <person name="Fowler G."/>
            <person name="Jhangiani S."/>
            <person name="Joshi V."/>
            <person name="Lee S."/>
            <person name="Lewis L.R."/>
            <person name="Nazareth L.V."/>
            <person name="Okwuonu G."/>
            <person name="Santibanez J."/>
            <person name="Warren W.C."/>
            <person name="Mardis E.R."/>
            <person name="Weinstock G.M."/>
            <person name="Wilson R.K."/>
            <person name="Delehaunty K."/>
            <person name="Dooling D."/>
            <person name="Fronik C."/>
            <person name="Fulton L."/>
            <person name="Fulton B."/>
            <person name="Graves T."/>
            <person name="Minx P."/>
            <person name="Sodergren E."/>
            <person name="Birney E."/>
            <person name="Margulies E.H."/>
            <person name="Herrero J."/>
            <person name="Green E.D."/>
            <person name="Haussler D."/>
            <person name="Siepel A."/>
            <person name="Goldman N."/>
            <person name="Pollard K.S."/>
            <person name="Pedersen J.S."/>
            <person name="Lander E.S."/>
            <person name="Kellis M."/>
        </authorList>
    </citation>
    <scope>NUCLEOTIDE SEQUENCE [LARGE SCALE GENOMIC DNA]</scope>
    <source>
        <strain evidence="4">Thorbecke</strain>
    </source>
</reference>
<evidence type="ECO:0000313" key="4">
    <source>
        <dbReference type="Proteomes" id="UP000001811"/>
    </source>
</evidence>
<dbReference type="Ensembl" id="ENSOCUT00000062096.1">
    <property type="protein sequence ID" value="ENSOCUP00000028654.1"/>
    <property type="gene ID" value="ENSOCUG00000039180.1"/>
</dbReference>
<evidence type="ECO:0000256" key="1">
    <source>
        <dbReference type="SAM" id="MobiDB-lite"/>
    </source>
</evidence>